<evidence type="ECO:0000313" key="13">
    <source>
        <dbReference type="Proteomes" id="UP000295070"/>
    </source>
</evidence>
<comment type="catalytic activity">
    <reaction evidence="7">
        <text>a (2S)-2-hydroxycarboxylate + O2 = a 2-oxocarboxylate + H2O2</text>
        <dbReference type="Rhea" id="RHEA:16789"/>
        <dbReference type="ChEBI" id="CHEBI:15379"/>
        <dbReference type="ChEBI" id="CHEBI:16240"/>
        <dbReference type="ChEBI" id="CHEBI:35179"/>
        <dbReference type="ChEBI" id="CHEBI:58123"/>
        <dbReference type="EC" id="1.1.3.15"/>
    </reaction>
    <physiologicalReaction direction="left-to-right" evidence="7">
        <dbReference type="Rhea" id="RHEA:16790"/>
    </physiologicalReaction>
</comment>
<dbReference type="EC" id="1.1.3.15" evidence="2"/>
<feature type="binding site" evidence="10">
    <location>
        <position position="170"/>
    </location>
    <ligand>
        <name>glyoxylate</name>
        <dbReference type="ChEBI" id="CHEBI:36655"/>
    </ligand>
</feature>
<dbReference type="GO" id="GO:0010181">
    <property type="term" value="F:FMN binding"/>
    <property type="evidence" value="ECO:0007669"/>
    <property type="project" value="InterPro"/>
</dbReference>
<dbReference type="PROSITE" id="PS00557">
    <property type="entry name" value="FMN_HYDROXY_ACID_DH_1"/>
    <property type="match status" value="1"/>
</dbReference>
<dbReference type="Proteomes" id="UP000295070">
    <property type="component" value="Chromosome 15"/>
</dbReference>
<evidence type="ECO:0000256" key="5">
    <source>
        <dbReference type="ARBA" id="ARBA00023002"/>
    </source>
</evidence>
<dbReference type="FunFam" id="3.20.20.70:FF:000056">
    <property type="entry name" value="hydroxyacid oxidase 2"/>
    <property type="match status" value="1"/>
</dbReference>
<reference evidence="12 13" key="1">
    <citation type="submission" date="2019-01" db="EMBL/GenBank/DDBJ databases">
        <title>A chromosome-scale genome assembly of the yellow perch, Perca flavescens.</title>
        <authorList>
            <person name="Feron R."/>
            <person name="Morvezen R."/>
            <person name="Bestin A."/>
            <person name="Haffray P."/>
            <person name="Klopp C."/>
            <person name="Zahm M."/>
            <person name="Cabau C."/>
            <person name="Roques C."/>
            <person name="Donnadieu C."/>
            <person name="Bouchez O."/>
            <person name="Christie M."/>
            <person name="Larson W."/>
            <person name="Guiguen Y."/>
        </authorList>
    </citation>
    <scope>NUCLEOTIDE SEQUENCE [LARGE SCALE GENOMIC DNA]</scope>
    <source>
        <strain evidence="12">YP-PL-M2</strain>
        <tissue evidence="12">Blood</tissue>
    </source>
</reference>
<evidence type="ECO:0000256" key="1">
    <source>
        <dbReference type="ARBA" id="ARBA00001917"/>
    </source>
</evidence>
<evidence type="ECO:0000313" key="12">
    <source>
        <dbReference type="EMBL" id="TDH03600.1"/>
    </source>
</evidence>
<dbReference type="AlphaFoldDB" id="A0A484CHS0"/>
<dbReference type="Gene3D" id="3.20.20.70">
    <property type="entry name" value="Aldolase class I"/>
    <property type="match status" value="1"/>
</dbReference>
<feature type="binding site" evidence="10">
    <location>
        <position position="108"/>
    </location>
    <ligand>
        <name>FMN</name>
        <dbReference type="ChEBI" id="CHEBI:58210"/>
    </ligand>
</feature>
<dbReference type="PANTHER" id="PTHR10578">
    <property type="entry name" value="S -2-HYDROXY-ACID OXIDASE-RELATED"/>
    <property type="match status" value="1"/>
</dbReference>
<dbReference type="InterPro" id="IPR037396">
    <property type="entry name" value="FMN_HAD"/>
</dbReference>
<dbReference type="PROSITE" id="PS51349">
    <property type="entry name" value="FMN_HYDROXY_ACID_DH_2"/>
    <property type="match status" value="1"/>
</dbReference>
<name>A0A484CHS0_PERFV</name>
<keyword evidence="13" id="KW-1185">Reference proteome</keyword>
<comment type="cofactor">
    <cofactor evidence="1">
        <name>FMN</name>
        <dbReference type="ChEBI" id="CHEBI:58210"/>
    </cofactor>
</comment>
<evidence type="ECO:0000256" key="7">
    <source>
        <dbReference type="ARBA" id="ARBA00029325"/>
    </source>
</evidence>
<feature type="binding site" evidence="10">
    <location>
        <position position="26"/>
    </location>
    <ligand>
        <name>glyoxylate</name>
        <dbReference type="ChEBI" id="CHEBI:36655"/>
    </ligand>
</feature>
<feature type="binding site" evidence="10">
    <location>
        <begin position="79"/>
        <end position="81"/>
    </location>
    <ligand>
        <name>FMN</name>
        <dbReference type="ChEBI" id="CHEBI:58210"/>
    </ligand>
</feature>
<dbReference type="Pfam" id="PF01070">
    <property type="entry name" value="FMN_dh"/>
    <property type="match status" value="1"/>
</dbReference>
<feature type="binding site" evidence="10">
    <location>
        <begin position="316"/>
        <end position="317"/>
    </location>
    <ligand>
        <name>FMN</name>
        <dbReference type="ChEBI" id="CHEBI:58210"/>
    </ligand>
</feature>
<dbReference type="SUPFAM" id="SSF51395">
    <property type="entry name" value="FMN-linked oxidoreductases"/>
    <property type="match status" value="1"/>
</dbReference>
<dbReference type="PANTHER" id="PTHR10578:SF107">
    <property type="entry name" value="2-HYDROXYACID OXIDASE 1"/>
    <property type="match status" value="1"/>
</dbReference>
<feature type="binding site" evidence="10">
    <location>
        <position position="238"/>
    </location>
    <ligand>
        <name>FMN</name>
        <dbReference type="ChEBI" id="CHEBI:58210"/>
    </ligand>
</feature>
<evidence type="ECO:0000256" key="9">
    <source>
        <dbReference type="PIRSR" id="PIRSR000138-1"/>
    </source>
</evidence>
<dbReference type="GO" id="GO:0005777">
    <property type="term" value="C:peroxisome"/>
    <property type="evidence" value="ECO:0007669"/>
    <property type="project" value="UniProtKB-ARBA"/>
</dbReference>
<feature type="domain" description="FMN hydroxy acid dehydrogenase" evidence="11">
    <location>
        <begin position="1"/>
        <end position="367"/>
    </location>
</feature>
<evidence type="ECO:0000259" key="11">
    <source>
        <dbReference type="PROSITE" id="PS51349"/>
    </source>
</evidence>
<feature type="binding site" evidence="10">
    <location>
        <position position="265"/>
    </location>
    <ligand>
        <name>glyoxylate</name>
        <dbReference type="ChEBI" id="CHEBI:36655"/>
    </ligand>
</feature>
<feature type="active site" description="Proton acceptor" evidence="9">
    <location>
        <position position="262"/>
    </location>
</feature>
<feature type="binding site" evidence="10">
    <location>
        <position position="161"/>
    </location>
    <ligand>
        <name>FMN</name>
        <dbReference type="ChEBI" id="CHEBI:58210"/>
    </ligand>
</feature>
<dbReference type="EMBL" id="SCKG01000015">
    <property type="protein sequence ID" value="TDH03600.1"/>
    <property type="molecule type" value="Genomic_DNA"/>
</dbReference>
<keyword evidence="4 10" id="KW-0288">FMN</keyword>
<sequence>MAGLRVCVSDFEEEAKKVLPKAVYDYYRSGAEEQNTLADNVAAFKRWLLLPRVLRNVSTVDLSVSVLGQKLSMPICVAATAMQRMAHAEGETATARACRAVGTGMMLSSWATSTIEEVMSAMTASLDGILWLQLYIYKDRELTLSLVRRAEEAGYKAIFVTVDTPYLGRRWDDMRNRFKLPQHLSMSNFSSASMAFSEGNYGDDSGLAVYVAKAIDPTLCWDDITWLKKHTHLPVIVKGVLNGDDAVQAVNYGVDGILVSNHGARQLDGVPATIDVLEEVVRAVQGRCDVFMDGGVRRGTDVLKALALGAKAVFIGRPVLWGLACQGEQGVIEILELLKEELHLAMALSGCRSVSEVNRSLVRRVDFTSRM</sequence>
<feature type="binding site" evidence="10">
    <location>
        <position position="260"/>
    </location>
    <ligand>
        <name>glyoxylate</name>
        <dbReference type="ChEBI" id="CHEBI:36655"/>
    </ligand>
</feature>
<dbReference type="GO" id="GO:0003973">
    <property type="term" value="F:(S)-2-hydroxy-acid oxidase activity"/>
    <property type="evidence" value="ECO:0007669"/>
    <property type="project" value="UniProtKB-EC"/>
</dbReference>
<gene>
    <name evidence="12" type="ORF">EPR50_G00162910</name>
</gene>
<comment type="catalytic activity">
    <reaction evidence="8">
        <text>2-hydroxyoctanoate + O2 = 2-oxooctanoate + H2O2</text>
        <dbReference type="Rhea" id="RHEA:67940"/>
        <dbReference type="ChEBI" id="CHEBI:15379"/>
        <dbReference type="ChEBI" id="CHEBI:16240"/>
        <dbReference type="ChEBI" id="CHEBI:133514"/>
        <dbReference type="ChEBI" id="CHEBI:176689"/>
    </reaction>
    <physiologicalReaction direction="left-to-right" evidence="8">
        <dbReference type="Rhea" id="RHEA:67941"/>
    </physiologicalReaction>
</comment>
<comment type="caution">
    <text evidence="12">The sequence shown here is derived from an EMBL/GenBank/DDBJ whole genome shotgun (WGS) entry which is preliminary data.</text>
</comment>
<keyword evidence="3 10" id="KW-0285">Flavoprotein</keyword>
<dbReference type="PIRSF" id="PIRSF000138">
    <property type="entry name" value="Al-hdrx_acd_dh"/>
    <property type="match status" value="1"/>
</dbReference>
<evidence type="ECO:0000256" key="3">
    <source>
        <dbReference type="ARBA" id="ARBA00022630"/>
    </source>
</evidence>
<proteinExistence type="inferred from homology"/>
<evidence type="ECO:0000256" key="8">
    <source>
        <dbReference type="ARBA" id="ARBA00029327"/>
    </source>
</evidence>
<evidence type="ECO:0000256" key="10">
    <source>
        <dbReference type="PIRSR" id="PIRSR000138-2"/>
    </source>
</evidence>
<protein>
    <recommendedName>
        <fullName evidence="2">(S)-2-hydroxy-acid oxidase</fullName>
        <ecNumber evidence="2">1.1.3.15</ecNumber>
    </recommendedName>
</protein>
<evidence type="ECO:0000256" key="4">
    <source>
        <dbReference type="ARBA" id="ARBA00022643"/>
    </source>
</evidence>
<dbReference type="InterPro" id="IPR008259">
    <property type="entry name" value="FMN_hydac_DH_AS"/>
</dbReference>
<feature type="binding site" evidence="10">
    <location>
        <position position="133"/>
    </location>
    <ligand>
        <name>FMN</name>
        <dbReference type="ChEBI" id="CHEBI:58210"/>
    </ligand>
</feature>
<dbReference type="CDD" id="cd02809">
    <property type="entry name" value="alpha_hydroxyacid_oxid_FMN"/>
    <property type="match status" value="1"/>
</dbReference>
<keyword evidence="5" id="KW-0560">Oxidoreductase</keyword>
<feature type="binding site" evidence="10">
    <location>
        <position position="262"/>
    </location>
    <ligand>
        <name>glyoxylate</name>
        <dbReference type="ChEBI" id="CHEBI:36655"/>
    </ligand>
</feature>
<organism evidence="12 13">
    <name type="scientific">Perca flavescens</name>
    <name type="common">American yellow perch</name>
    <name type="synonym">Morone flavescens</name>
    <dbReference type="NCBI Taxonomy" id="8167"/>
    <lineage>
        <taxon>Eukaryota</taxon>
        <taxon>Metazoa</taxon>
        <taxon>Chordata</taxon>
        <taxon>Craniata</taxon>
        <taxon>Vertebrata</taxon>
        <taxon>Euteleostomi</taxon>
        <taxon>Actinopterygii</taxon>
        <taxon>Neopterygii</taxon>
        <taxon>Teleostei</taxon>
        <taxon>Neoteleostei</taxon>
        <taxon>Acanthomorphata</taxon>
        <taxon>Eupercaria</taxon>
        <taxon>Perciformes</taxon>
        <taxon>Percoidei</taxon>
        <taxon>Percidae</taxon>
        <taxon>Percinae</taxon>
        <taxon>Perca</taxon>
    </lineage>
</organism>
<evidence type="ECO:0000256" key="6">
    <source>
        <dbReference type="ARBA" id="ARBA00024042"/>
    </source>
</evidence>
<dbReference type="STRING" id="8167.A0A484CHS0"/>
<feature type="binding site" evidence="10">
    <location>
        <position position="135"/>
    </location>
    <ligand>
        <name>glyoxylate</name>
        <dbReference type="ChEBI" id="CHEBI:36655"/>
    </ligand>
</feature>
<comment type="similarity">
    <text evidence="6">Belongs to the FMN-dependent alpha-hydroxy acid dehydrogenase family.</text>
</comment>
<dbReference type="InterPro" id="IPR013785">
    <property type="entry name" value="Aldolase_TIM"/>
</dbReference>
<accession>A0A484CHS0</accession>
<dbReference type="InterPro" id="IPR012133">
    <property type="entry name" value="Alpha-hydoxy_acid_DH_FMN"/>
</dbReference>
<evidence type="ECO:0000256" key="2">
    <source>
        <dbReference type="ARBA" id="ARBA00013087"/>
    </source>
</evidence>
<feature type="binding site" evidence="10">
    <location>
        <begin position="293"/>
        <end position="297"/>
    </location>
    <ligand>
        <name>FMN</name>
        <dbReference type="ChEBI" id="CHEBI:58210"/>
    </ligand>
</feature>
<dbReference type="InterPro" id="IPR000262">
    <property type="entry name" value="FMN-dep_DH"/>
</dbReference>